<keyword evidence="1" id="KW-0472">Membrane</keyword>
<reference evidence="2" key="1">
    <citation type="journal article" date="2021" name="Nat. Commun.">
        <title>Genetic determinants of endophytism in the Arabidopsis root mycobiome.</title>
        <authorList>
            <person name="Mesny F."/>
            <person name="Miyauchi S."/>
            <person name="Thiergart T."/>
            <person name="Pickel B."/>
            <person name="Atanasova L."/>
            <person name="Karlsson M."/>
            <person name="Huettel B."/>
            <person name="Barry K.W."/>
            <person name="Haridas S."/>
            <person name="Chen C."/>
            <person name="Bauer D."/>
            <person name="Andreopoulos W."/>
            <person name="Pangilinan J."/>
            <person name="LaButti K."/>
            <person name="Riley R."/>
            <person name="Lipzen A."/>
            <person name="Clum A."/>
            <person name="Drula E."/>
            <person name="Henrissat B."/>
            <person name="Kohler A."/>
            <person name="Grigoriev I.V."/>
            <person name="Martin F.M."/>
            <person name="Hacquard S."/>
        </authorList>
    </citation>
    <scope>NUCLEOTIDE SEQUENCE</scope>
    <source>
        <strain evidence="2">MPI-SDFR-AT-0120</strain>
    </source>
</reference>
<dbReference type="EMBL" id="JAGMVJ010000009">
    <property type="protein sequence ID" value="KAH7087590.1"/>
    <property type="molecule type" value="Genomic_DNA"/>
</dbReference>
<feature type="transmembrane region" description="Helical" evidence="1">
    <location>
        <begin position="26"/>
        <end position="46"/>
    </location>
</feature>
<dbReference type="OrthoDB" id="5291209at2759"/>
<keyword evidence="3" id="KW-1185">Reference proteome</keyword>
<evidence type="ECO:0000313" key="3">
    <source>
        <dbReference type="Proteomes" id="UP000813461"/>
    </source>
</evidence>
<organism evidence="2 3">
    <name type="scientific">Paraphoma chrysanthemicola</name>
    <dbReference type="NCBI Taxonomy" id="798071"/>
    <lineage>
        <taxon>Eukaryota</taxon>
        <taxon>Fungi</taxon>
        <taxon>Dikarya</taxon>
        <taxon>Ascomycota</taxon>
        <taxon>Pezizomycotina</taxon>
        <taxon>Dothideomycetes</taxon>
        <taxon>Pleosporomycetidae</taxon>
        <taxon>Pleosporales</taxon>
        <taxon>Pleosporineae</taxon>
        <taxon>Phaeosphaeriaceae</taxon>
        <taxon>Paraphoma</taxon>
    </lineage>
</organism>
<keyword evidence="1" id="KW-0812">Transmembrane</keyword>
<gene>
    <name evidence="2" type="ORF">FB567DRAFT_469962</name>
</gene>
<sequence>MEPSIQMDGLSPAAAQSRPRSTLRRLSRISTILYSAAIFVCIYNIYAAFRHGYTMLLTDDHLPKHTDSIFIPFVYKFSAKHVPQVMCTIEGVQVEMPVDTGSTGLLIGAPILPSVDPEIGEPAHHFFTSSKILYVGRLVELPLSFEGEGGSYATAKVPILIVDKSWRCPWYSPGKDTFECPSGPHGEKAIERDTSHIMYMGIGFGRNHPGDGMPIAAPRVNPFLNIVAIDGLPLSKKPLKAGYVVTTKGIELGLTPDNTRGFLFDELRPGWGHANDSRDWSMAEMCFSINGEGRNCGDVLVDTGIAQMYIRADEGVSLPVVTIRNPNKDGYAKMVKRVKRGTRISVEFPTIEALNVSYSFVIGEGSASEPSYVVPGRAGYPPFINTGRNFLRGHSIAFDAIDGRFGYRAEQHSSFSLIYQVLWPHLRTVFRFLSTHFSASGIVPGSEGEWNKVWLASEMCMRADTDAVLSAFRRMLPMTHACSHVKCAKVKLLSS</sequence>
<keyword evidence="1" id="KW-1133">Transmembrane helix</keyword>
<accession>A0A8K0R4Q4</accession>
<evidence type="ECO:0000313" key="2">
    <source>
        <dbReference type="EMBL" id="KAH7087590.1"/>
    </source>
</evidence>
<proteinExistence type="predicted"/>
<comment type="caution">
    <text evidence="2">The sequence shown here is derived from an EMBL/GenBank/DDBJ whole genome shotgun (WGS) entry which is preliminary data.</text>
</comment>
<protein>
    <submittedName>
        <fullName evidence="2">Uncharacterized protein</fullName>
    </submittedName>
</protein>
<dbReference type="Proteomes" id="UP000813461">
    <property type="component" value="Unassembled WGS sequence"/>
</dbReference>
<evidence type="ECO:0000256" key="1">
    <source>
        <dbReference type="SAM" id="Phobius"/>
    </source>
</evidence>
<name>A0A8K0R4Q4_9PLEO</name>
<dbReference type="AlphaFoldDB" id="A0A8K0R4Q4"/>